<evidence type="ECO:0000256" key="1">
    <source>
        <dbReference type="SAM" id="MobiDB-lite"/>
    </source>
</evidence>
<evidence type="ECO:0000313" key="2">
    <source>
        <dbReference type="EMBL" id="CAA2985321.1"/>
    </source>
</evidence>
<dbReference type="OrthoDB" id="1907216at2759"/>
<dbReference type="AlphaFoldDB" id="A0A8S0RZ02"/>
<dbReference type="Gramene" id="OE9A033398T1">
    <property type="protein sequence ID" value="OE9A033398C1"/>
    <property type="gene ID" value="OE9A033398"/>
</dbReference>
<evidence type="ECO:0000313" key="3">
    <source>
        <dbReference type="Proteomes" id="UP000594638"/>
    </source>
</evidence>
<feature type="compositionally biased region" description="Basic and acidic residues" evidence="1">
    <location>
        <begin position="76"/>
        <end position="123"/>
    </location>
</feature>
<accession>A0A8S0RZ02</accession>
<protein>
    <submittedName>
        <fullName evidence="2">Uncharacterized protein</fullName>
    </submittedName>
</protein>
<feature type="region of interest" description="Disordered" evidence="1">
    <location>
        <begin position="1"/>
        <end position="130"/>
    </location>
</feature>
<gene>
    <name evidence="2" type="ORF">OLEA9_A033398</name>
</gene>
<dbReference type="Proteomes" id="UP000594638">
    <property type="component" value="Unassembled WGS sequence"/>
</dbReference>
<keyword evidence="3" id="KW-1185">Reference proteome</keyword>
<dbReference type="EMBL" id="CACTIH010003801">
    <property type="protein sequence ID" value="CAA2985321.1"/>
    <property type="molecule type" value="Genomic_DNA"/>
</dbReference>
<reference evidence="2 3" key="1">
    <citation type="submission" date="2019-12" db="EMBL/GenBank/DDBJ databases">
        <authorList>
            <person name="Alioto T."/>
            <person name="Alioto T."/>
            <person name="Gomez Garrido J."/>
        </authorList>
    </citation>
    <scope>NUCLEOTIDE SEQUENCE [LARGE SCALE GENOMIC DNA]</scope>
</reference>
<proteinExistence type="predicted"/>
<name>A0A8S0RZ02_OLEEU</name>
<organism evidence="2 3">
    <name type="scientific">Olea europaea subsp. europaea</name>
    <dbReference type="NCBI Taxonomy" id="158383"/>
    <lineage>
        <taxon>Eukaryota</taxon>
        <taxon>Viridiplantae</taxon>
        <taxon>Streptophyta</taxon>
        <taxon>Embryophyta</taxon>
        <taxon>Tracheophyta</taxon>
        <taxon>Spermatophyta</taxon>
        <taxon>Magnoliopsida</taxon>
        <taxon>eudicotyledons</taxon>
        <taxon>Gunneridae</taxon>
        <taxon>Pentapetalae</taxon>
        <taxon>asterids</taxon>
        <taxon>lamiids</taxon>
        <taxon>Lamiales</taxon>
        <taxon>Oleaceae</taxon>
        <taxon>Oleeae</taxon>
        <taxon>Olea</taxon>
    </lineage>
</organism>
<sequence>MQRRDREINQIQQDNGEGQFPFPIFWVPYKPGEMEKKEKEVDNVSPEQSKDSIKLPNNGDNFKVNGAHTNGNASSRTKDIPLKQVEQRSEKESLGNHKVKEIHTFVKDSTNKGDKKCPDENAKKKSPSPLKASKFPLACLRVDPIGLHLNIRDIKKSVARELVNLEEKLDSLINKKSEAPLGHKSANGSEECALREETLAWIIESAKGEVVENEVMADMERAKEIEERSKAESVTTEVKDSIEHHGNKEDIELSEEPLHKPNDF</sequence>
<feature type="region of interest" description="Disordered" evidence="1">
    <location>
        <begin position="224"/>
        <end position="264"/>
    </location>
</feature>
<comment type="caution">
    <text evidence="2">The sequence shown here is derived from an EMBL/GenBank/DDBJ whole genome shotgun (WGS) entry which is preliminary data.</text>
</comment>
<feature type="compositionally biased region" description="Basic and acidic residues" evidence="1">
    <location>
        <begin position="32"/>
        <end position="53"/>
    </location>
</feature>